<gene>
    <name evidence="2" type="ORF">LMG3415_04965</name>
</gene>
<comment type="caution">
    <text evidence="2">The sequence shown here is derived from an EMBL/GenBank/DDBJ whole genome shotgun (WGS) entry which is preliminary data.</text>
</comment>
<reference evidence="2 3" key="1">
    <citation type="submission" date="2020-04" db="EMBL/GenBank/DDBJ databases">
        <authorList>
            <person name="De Canck E."/>
        </authorList>
    </citation>
    <scope>NUCLEOTIDE SEQUENCE [LARGE SCALE GENOMIC DNA]</scope>
    <source>
        <strain evidence="2 3">LMG 3415</strain>
    </source>
</reference>
<dbReference type="InterPro" id="IPR012340">
    <property type="entry name" value="NA-bd_OB-fold"/>
</dbReference>
<keyword evidence="3" id="KW-1185">Reference proteome</keyword>
<dbReference type="PANTHER" id="PTHR34075">
    <property type="entry name" value="BLR3430 PROTEIN"/>
    <property type="match status" value="1"/>
</dbReference>
<evidence type="ECO:0000259" key="1">
    <source>
        <dbReference type="Pfam" id="PF01796"/>
    </source>
</evidence>
<evidence type="ECO:0000313" key="2">
    <source>
        <dbReference type="EMBL" id="CAB3910919.1"/>
    </source>
</evidence>
<accession>A0ABM8LKM4</accession>
<organism evidence="2 3">
    <name type="scientific">Achromobacter mucicolens</name>
    <dbReference type="NCBI Taxonomy" id="1389922"/>
    <lineage>
        <taxon>Bacteria</taxon>
        <taxon>Pseudomonadati</taxon>
        <taxon>Pseudomonadota</taxon>
        <taxon>Betaproteobacteria</taxon>
        <taxon>Burkholderiales</taxon>
        <taxon>Alcaligenaceae</taxon>
        <taxon>Achromobacter</taxon>
    </lineage>
</organism>
<name>A0ABM8LKM4_9BURK</name>
<dbReference type="RefSeq" id="WP_013397172.1">
    <property type="nucleotide sequence ID" value="NZ_CADIKR010000008.1"/>
</dbReference>
<feature type="domain" description="ChsH2 C-terminal OB-fold" evidence="1">
    <location>
        <begin position="48"/>
        <end position="107"/>
    </location>
</feature>
<dbReference type="PANTHER" id="PTHR34075:SF5">
    <property type="entry name" value="BLR3430 PROTEIN"/>
    <property type="match status" value="1"/>
</dbReference>
<proteinExistence type="predicted"/>
<protein>
    <recommendedName>
        <fullName evidence="1">ChsH2 C-terminal OB-fold domain-containing protein</fullName>
    </recommendedName>
</protein>
<dbReference type="Proteomes" id="UP000507140">
    <property type="component" value="Unassembled WGS sequence"/>
</dbReference>
<dbReference type="Pfam" id="PF01796">
    <property type="entry name" value="OB_ChsH2_C"/>
    <property type="match status" value="1"/>
</dbReference>
<evidence type="ECO:0000313" key="3">
    <source>
        <dbReference type="Proteomes" id="UP000507140"/>
    </source>
</evidence>
<sequence length="125" mass="13729">MSQTNLEREFSEFLAQGRFMLQRSRGSGDYVFFPRAIAPSSGLADLEWVAASGRGTVHATTVVRARPPQQPYNVALVELEEGPRLMTRVEGVAPEAVRIGMPVRARISNDGDRPLLVFDVASEQA</sequence>
<dbReference type="InterPro" id="IPR002878">
    <property type="entry name" value="ChsH2_C"/>
</dbReference>
<dbReference type="SUPFAM" id="SSF50249">
    <property type="entry name" value="Nucleic acid-binding proteins"/>
    <property type="match status" value="1"/>
</dbReference>
<dbReference type="EMBL" id="CADIKR010000008">
    <property type="protein sequence ID" value="CAB3910919.1"/>
    <property type="molecule type" value="Genomic_DNA"/>
</dbReference>
<dbReference type="InterPro" id="IPR052513">
    <property type="entry name" value="Thioester_dehydratase-like"/>
</dbReference>